<dbReference type="AlphaFoldDB" id="V5SH94"/>
<dbReference type="PROSITE" id="PS51186">
    <property type="entry name" value="GNAT"/>
    <property type="match status" value="1"/>
</dbReference>
<sequence>MQKPLDRAPRHVTFRDVRETDFPLLFSLRRDIPLQALLLTVPPALDDAALEAWIRTRQQEPGGLFQVVEDASAGDAIGFVQITQVHHRNRVGYAGVCLAAHARGRGLGQATLRKLIDTSRDQLGLLKLMSEVRIDNFPALRYNMVVGFHIVGTLKAHFVDAAGLRHDALLLECPLDQV</sequence>
<dbReference type="OrthoDB" id="8371816at2"/>
<dbReference type="Gene3D" id="3.40.630.30">
    <property type="match status" value="1"/>
</dbReference>
<organism evidence="2 3">
    <name type="scientific">Hyphomicrobium nitrativorans NL23</name>
    <dbReference type="NCBI Taxonomy" id="1029756"/>
    <lineage>
        <taxon>Bacteria</taxon>
        <taxon>Pseudomonadati</taxon>
        <taxon>Pseudomonadota</taxon>
        <taxon>Alphaproteobacteria</taxon>
        <taxon>Hyphomicrobiales</taxon>
        <taxon>Hyphomicrobiaceae</taxon>
        <taxon>Hyphomicrobium</taxon>
    </lineage>
</organism>
<dbReference type="EMBL" id="CP006912">
    <property type="protein sequence ID" value="AHB49862.1"/>
    <property type="molecule type" value="Genomic_DNA"/>
</dbReference>
<dbReference type="InterPro" id="IPR000182">
    <property type="entry name" value="GNAT_dom"/>
</dbReference>
<dbReference type="Proteomes" id="UP000018542">
    <property type="component" value="Chromosome"/>
</dbReference>
<dbReference type="PATRIC" id="fig|1029756.8.peg.563"/>
<keyword evidence="3" id="KW-1185">Reference proteome</keyword>
<protein>
    <recommendedName>
        <fullName evidence="1">N-acetyltransferase domain-containing protein</fullName>
    </recommendedName>
</protein>
<dbReference type="InterPro" id="IPR016181">
    <property type="entry name" value="Acyl_CoA_acyltransferase"/>
</dbReference>
<name>V5SH94_9HYPH</name>
<feature type="domain" description="N-acetyltransferase" evidence="1">
    <location>
        <begin position="12"/>
        <end position="176"/>
    </location>
</feature>
<dbReference type="HOGENOM" id="CLU_118917_0_0_5"/>
<evidence type="ECO:0000313" key="2">
    <source>
        <dbReference type="EMBL" id="AHB49862.1"/>
    </source>
</evidence>
<dbReference type="GO" id="GO:0016747">
    <property type="term" value="F:acyltransferase activity, transferring groups other than amino-acyl groups"/>
    <property type="evidence" value="ECO:0007669"/>
    <property type="project" value="InterPro"/>
</dbReference>
<gene>
    <name evidence="2" type="ORF">W911_02660</name>
</gene>
<proteinExistence type="predicted"/>
<reference evidence="2 3" key="1">
    <citation type="journal article" date="2014" name="Genome Announc.">
        <title>Complete Genome Sequence of Hyphomicrobium nitrativorans Strain NL23, a Denitrifying Bacterium Isolated from Biofilm of a Methanol-Fed Denitrification System Treating Seawater at the Montreal Biodome.</title>
        <authorList>
            <person name="Martineau C."/>
            <person name="Villeneuve C."/>
            <person name="Mauffrey F."/>
            <person name="Villemur R."/>
        </authorList>
    </citation>
    <scope>NUCLEOTIDE SEQUENCE [LARGE SCALE GENOMIC DNA]</scope>
    <source>
        <strain evidence="2">NL23</strain>
    </source>
</reference>
<dbReference type="SUPFAM" id="SSF55729">
    <property type="entry name" value="Acyl-CoA N-acyltransferases (Nat)"/>
    <property type="match status" value="1"/>
</dbReference>
<dbReference type="Pfam" id="PF13302">
    <property type="entry name" value="Acetyltransf_3"/>
    <property type="match status" value="1"/>
</dbReference>
<evidence type="ECO:0000313" key="3">
    <source>
        <dbReference type="Proteomes" id="UP000018542"/>
    </source>
</evidence>
<dbReference type="KEGG" id="hni:W911_02660"/>
<accession>V5SH94</accession>
<dbReference type="STRING" id="1029756.W911_02660"/>
<dbReference type="RefSeq" id="WP_023785958.1">
    <property type="nucleotide sequence ID" value="NC_022997.1"/>
</dbReference>
<evidence type="ECO:0000259" key="1">
    <source>
        <dbReference type="PROSITE" id="PS51186"/>
    </source>
</evidence>